<dbReference type="InterPro" id="IPR036812">
    <property type="entry name" value="NAD(P)_OxRdtase_dom_sf"/>
</dbReference>
<evidence type="ECO:0000313" key="4">
    <source>
        <dbReference type="Proteomes" id="UP000294739"/>
    </source>
</evidence>
<evidence type="ECO:0000256" key="1">
    <source>
        <dbReference type="ARBA" id="ARBA00023002"/>
    </source>
</evidence>
<dbReference type="PANTHER" id="PTHR43364:SF4">
    <property type="entry name" value="NAD(P)-LINKED OXIDOREDUCTASE SUPERFAMILY PROTEIN"/>
    <property type="match status" value="1"/>
</dbReference>
<dbReference type="InterPro" id="IPR020471">
    <property type="entry name" value="AKR"/>
</dbReference>
<evidence type="ECO:0000313" key="3">
    <source>
        <dbReference type="EMBL" id="TDE00165.1"/>
    </source>
</evidence>
<dbReference type="PRINTS" id="PR00069">
    <property type="entry name" value="ALDKETRDTASE"/>
</dbReference>
<dbReference type="GO" id="GO:0016491">
    <property type="term" value="F:oxidoreductase activity"/>
    <property type="evidence" value="ECO:0007669"/>
    <property type="project" value="UniProtKB-KW"/>
</dbReference>
<keyword evidence="1" id="KW-0560">Oxidoreductase</keyword>
<dbReference type="Proteomes" id="UP000294739">
    <property type="component" value="Unassembled WGS sequence"/>
</dbReference>
<evidence type="ECO:0000259" key="2">
    <source>
        <dbReference type="Pfam" id="PF00248"/>
    </source>
</evidence>
<dbReference type="Pfam" id="PF00248">
    <property type="entry name" value="Aldo_ket_red"/>
    <property type="match status" value="1"/>
</dbReference>
<dbReference type="Gene3D" id="3.20.20.100">
    <property type="entry name" value="NADP-dependent oxidoreductase domain"/>
    <property type="match status" value="1"/>
</dbReference>
<dbReference type="InterPro" id="IPR023210">
    <property type="entry name" value="NADP_OxRdtase_dom"/>
</dbReference>
<dbReference type="InterPro" id="IPR050523">
    <property type="entry name" value="AKR_Detox_Biosynth"/>
</dbReference>
<proteinExistence type="predicted"/>
<organism evidence="3 4">
    <name type="scientific">Jiangella asiatica</name>
    <dbReference type="NCBI Taxonomy" id="2530372"/>
    <lineage>
        <taxon>Bacteria</taxon>
        <taxon>Bacillati</taxon>
        <taxon>Actinomycetota</taxon>
        <taxon>Actinomycetes</taxon>
        <taxon>Jiangellales</taxon>
        <taxon>Jiangellaceae</taxon>
        <taxon>Jiangella</taxon>
    </lineage>
</organism>
<reference evidence="3 4" key="1">
    <citation type="submission" date="2019-03" db="EMBL/GenBank/DDBJ databases">
        <title>Draft genome sequences of novel Actinobacteria.</title>
        <authorList>
            <person name="Sahin N."/>
            <person name="Ay H."/>
            <person name="Saygin H."/>
        </authorList>
    </citation>
    <scope>NUCLEOTIDE SEQUENCE [LARGE SCALE GENOMIC DNA]</scope>
    <source>
        <strain evidence="3 4">5K138</strain>
    </source>
</reference>
<name>A0A4R5CR36_9ACTN</name>
<accession>A0A4R5CR36</accession>
<feature type="domain" description="NADP-dependent oxidoreductase" evidence="2">
    <location>
        <begin position="16"/>
        <end position="311"/>
    </location>
</feature>
<protein>
    <submittedName>
        <fullName evidence="3">Aldo/keto reductase</fullName>
    </submittedName>
</protein>
<sequence length="323" mass="35937">MEQIKVDGTDLSISQVVFGTMTFGAQVDEAEAAQMIATCREAGITMFDTSNNYAGGASEEILGRIVKPFRDEVLISTKGGSHVDQTDASLAGLSTKALHRAVDGSLQRLGVDHIDVYYLHRPDWNTPIEETLEALDQIVRSGKVRYVGQSNYAAWQITEMLYLARMNGWPEIRISQPMYNLVGRRVEAEYAACSERMGLTNITYNPLAGGLLTGKHRPDETPEAGTRFSKPMYRERYWNDVQFRAVERLRGIAEDAGLTLIELAFRWIAARPLAHAMLLGASRLSQLESNLKALHGPRPSPDVMTACDEVWDDLRGAAPDYNR</sequence>
<dbReference type="OrthoDB" id="3216283at2"/>
<dbReference type="InParanoid" id="A0A4R5CR36"/>
<dbReference type="AlphaFoldDB" id="A0A4R5CR36"/>
<dbReference type="PANTHER" id="PTHR43364">
    <property type="entry name" value="NADH-SPECIFIC METHYLGLYOXAL REDUCTASE-RELATED"/>
    <property type="match status" value="1"/>
</dbReference>
<dbReference type="SUPFAM" id="SSF51430">
    <property type="entry name" value="NAD(P)-linked oxidoreductase"/>
    <property type="match status" value="1"/>
</dbReference>
<dbReference type="EMBL" id="SMKZ01000054">
    <property type="protein sequence ID" value="TDE00165.1"/>
    <property type="molecule type" value="Genomic_DNA"/>
</dbReference>
<gene>
    <name evidence="3" type="ORF">E1269_26405</name>
</gene>
<comment type="caution">
    <text evidence="3">The sequence shown here is derived from an EMBL/GenBank/DDBJ whole genome shotgun (WGS) entry which is preliminary data.</text>
</comment>
<keyword evidence="4" id="KW-1185">Reference proteome</keyword>